<feature type="non-terminal residue" evidence="9">
    <location>
        <position position="1"/>
    </location>
</feature>
<comment type="caution">
    <text evidence="9">The sequence shown here is derived from an EMBL/GenBank/DDBJ whole genome shotgun (WGS) entry which is preliminary data.</text>
</comment>
<evidence type="ECO:0000256" key="3">
    <source>
        <dbReference type="ARBA" id="ARBA00022806"/>
    </source>
</evidence>
<dbReference type="SMART" id="SM00487">
    <property type="entry name" value="DEXDc"/>
    <property type="match status" value="1"/>
</dbReference>
<protein>
    <recommendedName>
        <fullName evidence="6">ATP-dependent RNA helicase</fullName>
        <ecNumber evidence="6">3.6.4.13</ecNumber>
    </recommendedName>
</protein>
<dbReference type="InterPro" id="IPR011545">
    <property type="entry name" value="DEAD/DEAH_box_helicase_dom"/>
</dbReference>
<keyword evidence="10" id="KW-1185">Reference proteome</keyword>
<dbReference type="GO" id="GO:0003723">
    <property type="term" value="F:RNA binding"/>
    <property type="evidence" value="ECO:0007669"/>
    <property type="project" value="UniProtKB-UniRule"/>
</dbReference>
<name>A0A812NYH8_SYMPI</name>
<dbReference type="InterPro" id="IPR007577">
    <property type="entry name" value="GlycoTrfase_DXD_sugar-bd_CS"/>
</dbReference>
<dbReference type="GO" id="GO:0016787">
    <property type="term" value="F:hydrolase activity"/>
    <property type="evidence" value="ECO:0007669"/>
    <property type="project" value="UniProtKB-KW"/>
</dbReference>
<gene>
    <name evidence="9" type="primary">RH31</name>
    <name evidence="9" type="ORF">SPIL2461_LOCUS7394</name>
</gene>
<evidence type="ECO:0000256" key="2">
    <source>
        <dbReference type="ARBA" id="ARBA00022801"/>
    </source>
</evidence>
<keyword evidence="2 6" id="KW-0378">Hydrolase</keyword>
<keyword evidence="4 6" id="KW-0067">ATP-binding</keyword>
<dbReference type="GO" id="GO:0003724">
    <property type="term" value="F:RNA helicase activity"/>
    <property type="evidence" value="ECO:0007669"/>
    <property type="project" value="UniProtKB-EC"/>
</dbReference>
<dbReference type="SUPFAM" id="SSF52540">
    <property type="entry name" value="P-loop containing nucleoside triphosphate hydrolases"/>
    <property type="match status" value="1"/>
</dbReference>
<dbReference type="Pfam" id="PF00271">
    <property type="entry name" value="Helicase_C"/>
    <property type="match status" value="1"/>
</dbReference>
<dbReference type="InterPro" id="IPR001650">
    <property type="entry name" value="Helicase_C-like"/>
</dbReference>
<evidence type="ECO:0000256" key="5">
    <source>
        <dbReference type="ARBA" id="ARBA00022884"/>
    </source>
</evidence>
<dbReference type="Gene3D" id="3.90.550.20">
    <property type="match status" value="1"/>
</dbReference>
<dbReference type="Pfam" id="PF04488">
    <property type="entry name" value="Gly_transf_sug"/>
    <property type="match status" value="1"/>
</dbReference>
<accession>A0A812NYH8</accession>
<feature type="domain" description="Helicase C-terminal" evidence="8">
    <location>
        <begin position="235"/>
        <end position="386"/>
    </location>
</feature>
<dbReference type="EC" id="3.6.4.13" evidence="6"/>
<evidence type="ECO:0000256" key="6">
    <source>
        <dbReference type="RuleBase" id="RU365068"/>
    </source>
</evidence>
<dbReference type="PROSITE" id="PS51194">
    <property type="entry name" value="HELICASE_CTER"/>
    <property type="match status" value="1"/>
</dbReference>
<reference evidence="9" key="1">
    <citation type="submission" date="2021-02" db="EMBL/GenBank/DDBJ databases">
        <authorList>
            <person name="Dougan E. K."/>
            <person name="Rhodes N."/>
            <person name="Thang M."/>
            <person name="Chan C."/>
        </authorList>
    </citation>
    <scope>NUCLEOTIDE SEQUENCE</scope>
</reference>
<dbReference type="OrthoDB" id="193716at2759"/>
<evidence type="ECO:0000259" key="8">
    <source>
        <dbReference type="PROSITE" id="PS51194"/>
    </source>
</evidence>
<dbReference type="Proteomes" id="UP000649617">
    <property type="component" value="Unassembled WGS sequence"/>
</dbReference>
<keyword evidence="3 6" id="KW-0347">Helicase</keyword>
<organism evidence="9 10">
    <name type="scientific">Symbiodinium pilosum</name>
    <name type="common">Dinoflagellate</name>
    <dbReference type="NCBI Taxonomy" id="2952"/>
    <lineage>
        <taxon>Eukaryota</taxon>
        <taxon>Sar</taxon>
        <taxon>Alveolata</taxon>
        <taxon>Dinophyceae</taxon>
        <taxon>Suessiales</taxon>
        <taxon>Symbiodiniaceae</taxon>
        <taxon>Symbiodinium</taxon>
    </lineage>
</organism>
<dbReference type="SMART" id="SM00490">
    <property type="entry name" value="HELICc"/>
    <property type="match status" value="1"/>
</dbReference>
<dbReference type="EMBL" id="CAJNIZ010011536">
    <property type="protein sequence ID" value="CAE7320631.1"/>
    <property type="molecule type" value="Genomic_DNA"/>
</dbReference>
<dbReference type="InterPro" id="IPR000629">
    <property type="entry name" value="RNA-helicase_DEAD-box_CS"/>
</dbReference>
<comment type="function">
    <text evidence="6">RNA helicase.</text>
</comment>
<dbReference type="InterPro" id="IPR014001">
    <property type="entry name" value="Helicase_ATP-bd"/>
</dbReference>
<dbReference type="InterPro" id="IPR027417">
    <property type="entry name" value="P-loop_NTPase"/>
</dbReference>
<dbReference type="AlphaFoldDB" id="A0A812NYH8"/>
<dbReference type="Gene3D" id="3.40.50.300">
    <property type="entry name" value="P-loop containing nucleotide triphosphate hydrolases"/>
    <property type="match status" value="2"/>
</dbReference>
<sequence length="812" mass="90270">GNVGASNAVAKLSSCNSPNVFAESTFADFGLDGMPGTRKETPYLRCAARCAASFLVELHGLSLVVFAVTAKVASRLLQYTGGIVRSSFVAGSFSLEDDVSRLREDAPQLLFATPWRLARHLETTPHFVSALQSVELLVLDEADRLLDPSFVYKVDYLMRCLPTPRPRMVLCSATFSEPIRKFAVRSLRANLQMINLGTKEPISSASPYQADVAEPVHQVLVRYQSSEFLATLHAALEQEMGKEGQLRRVLVVFPTVRWLQFFYVLLKHRAQMPGLFALHRSLSDDRRRTRSLRFSKGAPPIRGALFATDLAARGMDFDVHAVIQVGPPTDREQYVHRAGRTGRLSSQGRSLLLLNSMEETSLQELTGLQLQEEQLQAAPSFQRALSEIHGWWQDASLSASGHLFFASAIAFYLNESQRLRARAVDVVQTVAALLQSTGLPQDYGLPAIPRGLAARLREKDELVAVRTETVRERWDVLSALGPGTMRKHSDEEGDAERGDARANDTLQAVCETDFQLPARKIDTIRWGLWSPNDRQWLEELKELWQDAVAQLGSAPGLDPRPAIPQCIHQIWLGGRSRPEPCEGFTASWRSRHPGWEYRLWTDADVAEELTHPGLAQAYEAASNPAEKSDILRLAIILRHGGLYVDVDFECLQPLGALHSRASFYCGLSNVGAVEVNNGLFAATPGHPLVSYLCDRLGKPWPEWGQGDVDPQEAVAYQIQRSGMLEMPCEQRGKAAFLATTGPGFFTRGIMKGVRLLKGKQDLAPILICPPEVFYPLANTERGMPDAEYRTPHSLAVHHWFRQTQQFSFRGSI</sequence>
<dbReference type="GO" id="GO:0005524">
    <property type="term" value="F:ATP binding"/>
    <property type="evidence" value="ECO:0007669"/>
    <property type="project" value="UniProtKB-UniRule"/>
</dbReference>
<dbReference type="PROSITE" id="PS51192">
    <property type="entry name" value="HELICASE_ATP_BIND_1"/>
    <property type="match status" value="1"/>
</dbReference>
<proteinExistence type="inferred from homology"/>
<comment type="similarity">
    <text evidence="6">Belongs to the DEAD box helicase family.</text>
</comment>
<evidence type="ECO:0000259" key="7">
    <source>
        <dbReference type="PROSITE" id="PS51192"/>
    </source>
</evidence>
<keyword evidence="5 6" id="KW-0694">RNA-binding</keyword>
<dbReference type="InterPro" id="IPR029044">
    <property type="entry name" value="Nucleotide-diphossugar_trans"/>
</dbReference>
<evidence type="ECO:0000256" key="1">
    <source>
        <dbReference type="ARBA" id="ARBA00022741"/>
    </source>
</evidence>
<comment type="catalytic activity">
    <reaction evidence="6">
        <text>ATP + H2O = ADP + phosphate + H(+)</text>
        <dbReference type="Rhea" id="RHEA:13065"/>
        <dbReference type="ChEBI" id="CHEBI:15377"/>
        <dbReference type="ChEBI" id="CHEBI:15378"/>
        <dbReference type="ChEBI" id="CHEBI:30616"/>
        <dbReference type="ChEBI" id="CHEBI:43474"/>
        <dbReference type="ChEBI" id="CHEBI:456216"/>
        <dbReference type="EC" id="3.6.4.13"/>
    </reaction>
</comment>
<keyword evidence="1 6" id="KW-0547">Nucleotide-binding</keyword>
<evidence type="ECO:0000313" key="10">
    <source>
        <dbReference type="Proteomes" id="UP000649617"/>
    </source>
</evidence>
<dbReference type="PANTHER" id="PTHR24031">
    <property type="entry name" value="RNA HELICASE"/>
    <property type="match status" value="1"/>
</dbReference>
<comment type="domain">
    <text evidence="6">The Q motif is unique to and characteristic of the DEAD box family of RNA helicases and controls ATP binding and hydrolysis.</text>
</comment>
<dbReference type="SUPFAM" id="SSF53448">
    <property type="entry name" value="Nucleotide-diphospho-sugar transferases"/>
    <property type="match status" value="1"/>
</dbReference>
<feature type="domain" description="Helicase ATP-binding" evidence="7">
    <location>
        <begin position="69"/>
        <end position="193"/>
    </location>
</feature>
<evidence type="ECO:0000313" key="9">
    <source>
        <dbReference type="EMBL" id="CAE7320631.1"/>
    </source>
</evidence>
<dbReference type="CDD" id="cd18787">
    <property type="entry name" value="SF2_C_DEAD"/>
    <property type="match status" value="1"/>
</dbReference>
<dbReference type="Pfam" id="PF00270">
    <property type="entry name" value="DEAD"/>
    <property type="match status" value="1"/>
</dbReference>
<dbReference type="PROSITE" id="PS00039">
    <property type="entry name" value="DEAD_ATP_HELICASE"/>
    <property type="match status" value="1"/>
</dbReference>
<evidence type="ECO:0000256" key="4">
    <source>
        <dbReference type="ARBA" id="ARBA00022840"/>
    </source>
</evidence>